<name>A0A2T7TEW2_9ACTN</name>
<proteinExistence type="predicted"/>
<keyword evidence="3" id="KW-1185">Reference proteome</keyword>
<reference evidence="2" key="1">
    <citation type="submission" date="2013-12" db="EMBL/GenBank/DDBJ databases">
        <title>Annotated genome of Streptomyces scopuliridis.</title>
        <authorList>
            <person name="Olson J.B."/>
        </authorList>
    </citation>
    <scope>NUCLEOTIDE SEQUENCE [LARGE SCALE GENOMIC DNA]</scope>
    <source>
        <strain evidence="2">RB72</strain>
    </source>
</reference>
<dbReference type="STRING" id="1440053.GCA_000718095_06923"/>
<comment type="caution">
    <text evidence="2">The sequence shown here is derived from an EMBL/GenBank/DDBJ whole genome shotgun (WGS) entry which is preliminary data.</text>
</comment>
<feature type="transmembrane region" description="Helical" evidence="1">
    <location>
        <begin position="52"/>
        <end position="70"/>
    </location>
</feature>
<keyword evidence="1" id="KW-0472">Membrane</keyword>
<feature type="transmembrane region" description="Helical" evidence="1">
    <location>
        <begin position="109"/>
        <end position="131"/>
    </location>
</feature>
<accession>A0A2T7TEW2</accession>
<feature type="transmembrane region" description="Helical" evidence="1">
    <location>
        <begin position="82"/>
        <end position="103"/>
    </location>
</feature>
<organism evidence="2 3">
    <name type="scientific">Streptomyces scopuliridis RB72</name>
    <dbReference type="NCBI Taxonomy" id="1440053"/>
    <lineage>
        <taxon>Bacteria</taxon>
        <taxon>Bacillati</taxon>
        <taxon>Actinomycetota</taxon>
        <taxon>Actinomycetes</taxon>
        <taxon>Kitasatosporales</taxon>
        <taxon>Streptomycetaceae</taxon>
        <taxon>Streptomyces</taxon>
    </lineage>
</organism>
<keyword evidence="1" id="KW-1133">Transmembrane helix</keyword>
<dbReference type="Proteomes" id="UP000245992">
    <property type="component" value="Unassembled WGS sequence"/>
</dbReference>
<keyword evidence="1" id="KW-0812">Transmembrane</keyword>
<sequence length="149" mass="15725">MFMLTEETPAVPWTTWVLRVTATLFLLMTLAQGLSAGLFVTGDVDLLTVHSAIGGILSVVALVQLVVAVLERRTRRRAGRPTSWQLSALSMLVLLMTVGQIGLGMARVVAPHVFIGVTTAALAMLVLLVVLTDARPAPADAPALAGEAR</sequence>
<evidence type="ECO:0000256" key="1">
    <source>
        <dbReference type="SAM" id="Phobius"/>
    </source>
</evidence>
<gene>
    <name evidence="2" type="ORF">Y717_14590</name>
</gene>
<evidence type="ECO:0000313" key="3">
    <source>
        <dbReference type="Proteomes" id="UP000245992"/>
    </source>
</evidence>
<evidence type="ECO:0000313" key="2">
    <source>
        <dbReference type="EMBL" id="PVE13656.1"/>
    </source>
</evidence>
<dbReference type="AlphaFoldDB" id="A0A2T7TEW2"/>
<dbReference type="EMBL" id="AZSP01000019">
    <property type="protein sequence ID" value="PVE13656.1"/>
    <property type="molecule type" value="Genomic_DNA"/>
</dbReference>
<protein>
    <submittedName>
        <fullName evidence="2">Uncharacterized protein</fullName>
    </submittedName>
</protein>